<dbReference type="RefSeq" id="WP_074300281.1">
    <property type="nucleotide sequence ID" value="NZ_FSRU01000002.1"/>
</dbReference>
<organism evidence="2 3">
    <name type="scientific">Paraburkholderia phenazinium</name>
    <dbReference type="NCBI Taxonomy" id="60549"/>
    <lineage>
        <taxon>Bacteria</taxon>
        <taxon>Pseudomonadati</taxon>
        <taxon>Pseudomonadota</taxon>
        <taxon>Betaproteobacteria</taxon>
        <taxon>Burkholderiales</taxon>
        <taxon>Burkholderiaceae</taxon>
        <taxon>Paraburkholderia</taxon>
    </lineage>
</organism>
<reference evidence="2 3" key="1">
    <citation type="submission" date="2016-11" db="EMBL/GenBank/DDBJ databases">
        <authorList>
            <person name="Jaros S."/>
            <person name="Januszkiewicz K."/>
            <person name="Wedrychowicz H."/>
        </authorList>
    </citation>
    <scope>NUCLEOTIDE SEQUENCE [LARGE SCALE GENOMIC DNA]</scope>
    <source>
        <strain evidence="2 3">GAS95</strain>
    </source>
</reference>
<proteinExistence type="predicted"/>
<evidence type="ECO:0000313" key="3">
    <source>
        <dbReference type="Proteomes" id="UP000185151"/>
    </source>
</evidence>
<name>A0A1N6KYD8_9BURK</name>
<evidence type="ECO:0000256" key="1">
    <source>
        <dbReference type="SAM" id="MobiDB-lite"/>
    </source>
</evidence>
<dbReference type="EMBL" id="FSRU01000002">
    <property type="protein sequence ID" value="SIO61571.1"/>
    <property type="molecule type" value="Genomic_DNA"/>
</dbReference>
<feature type="region of interest" description="Disordered" evidence="1">
    <location>
        <begin position="75"/>
        <end position="106"/>
    </location>
</feature>
<feature type="compositionally biased region" description="Low complexity" evidence="1">
    <location>
        <begin position="86"/>
        <end position="106"/>
    </location>
</feature>
<protein>
    <submittedName>
        <fullName evidence="2">Uncharacterized protein</fullName>
    </submittedName>
</protein>
<dbReference type="AlphaFoldDB" id="A0A1N6KYD8"/>
<sequence>MQQYKIDQIEQLAQKLVALPANHNRDVSRREAVQLMARAIREAQDKGYTLEQVASELSSGGFTISSSSLKSYLAAAKTKPKKTRAPTKSAATDHQASAGAASQTAG</sequence>
<dbReference type="Proteomes" id="UP000185151">
    <property type="component" value="Unassembled WGS sequence"/>
</dbReference>
<accession>A0A1N6KYD8</accession>
<keyword evidence="3" id="KW-1185">Reference proteome</keyword>
<gene>
    <name evidence="2" type="ORF">SAMN05444165_5273</name>
</gene>
<evidence type="ECO:0000313" key="2">
    <source>
        <dbReference type="EMBL" id="SIO61571.1"/>
    </source>
</evidence>